<evidence type="ECO:0000259" key="2">
    <source>
        <dbReference type="PROSITE" id="PS50263"/>
    </source>
</evidence>
<name>A0A9Q8V3M7_9GAMM</name>
<dbReference type="InterPro" id="IPR050345">
    <property type="entry name" value="Aliph_Amidase/BUP"/>
</dbReference>
<evidence type="ECO:0000256" key="1">
    <source>
        <dbReference type="ARBA" id="ARBA00022801"/>
    </source>
</evidence>
<feature type="domain" description="CN hydrolase" evidence="2">
    <location>
        <begin position="308"/>
        <end position="560"/>
    </location>
</feature>
<dbReference type="RefSeq" id="WP_241542274.1">
    <property type="nucleotide sequence ID" value="NZ_CAWQWN010000001.1"/>
</dbReference>
<proteinExistence type="predicted"/>
<organism evidence="3 4">
    <name type="scientific">Moellerella wisconsensis</name>
    <dbReference type="NCBI Taxonomy" id="158849"/>
    <lineage>
        <taxon>Bacteria</taxon>
        <taxon>Pseudomonadati</taxon>
        <taxon>Pseudomonadota</taxon>
        <taxon>Gammaproteobacteria</taxon>
        <taxon>Enterobacterales</taxon>
        <taxon>Morganellaceae</taxon>
        <taxon>Moellerella</taxon>
    </lineage>
</organism>
<dbReference type="Gene3D" id="3.60.110.10">
    <property type="entry name" value="Carbon-nitrogen hydrolase"/>
    <property type="match status" value="2"/>
</dbReference>
<evidence type="ECO:0000313" key="4">
    <source>
        <dbReference type="Proteomes" id="UP000829116"/>
    </source>
</evidence>
<dbReference type="Proteomes" id="UP000829116">
    <property type="component" value="Chromosome"/>
</dbReference>
<dbReference type="Pfam" id="PF00795">
    <property type="entry name" value="CN_hydrolase"/>
    <property type="match status" value="2"/>
</dbReference>
<dbReference type="PANTHER" id="PTHR43674">
    <property type="entry name" value="NITRILASE C965.09-RELATED"/>
    <property type="match status" value="1"/>
</dbReference>
<feature type="domain" description="CN hydrolase" evidence="2">
    <location>
        <begin position="13"/>
        <end position="276"/>
    </location>
</feature>
<dbReference type="SUPFAM" id="SSF56317">
    <property type="entry name" value="Carbon-nitrogen hydrolase"/>
    <property type="match status" value="2"/>
</dbReference>
<reference evidence="3" key="1">
    <citation type="submission" date="2022-03" db="EMBL/GenBank/DDBJ databases">
        <title>ESBL-producing Moellerella wisconsensis and Escherichia marmotae isolated from wild game meat.</title>
        <authorList>
            <person name="Biggel M."/>
        </authorList>
    </citation>
    <scope>NUCLEOTIDE SEQUENCE</scope>
    <source>
        <strain evidence="3">W51</strain>
    </source>
</reference>
<gene>
    <name evidence="3" type="ORF">MNY72_01350</name>
</gene>
<dbReference type="PROSITE" id="PS50263">
    <property type="entry name" value="CN_HYDROLASE"/>
    <property type="match status" value="2"/>
</dbReference>
<accession>A0A9Q8V3M7</accession>
<dbReference type="GO" id="GO:0016811">
    <property type="term" value="F:hydrolase activity, acting on carbon-nitrogen (but not peptide) bonds, in linear amides"/>
    <property type="evidence" value="ECO:0007669"/>
    <property type="project" value="UniProtKB-ARBA"/>
</dbReference>
<evidence type="ECO:0000313" key="3">
    <source>
        <dbReference type="EMBL" id="UNH31008.1"/>
    </source>
</evidence>
<dbReference type="EMBL" id="CP093245">
    <property type="protein sequence ID" value="UNH31008.1"/>
    <property type="molecule type" value="Genomic_DNA"/>
</dbReference>
<dbReference type="AlphaFoldDB" id="A0A9Q8V3M7"/>
<dbReference type="PANTHER" id="PTHR43674:SF2">
    <property type="entry name" value="BETA-UREIDOPROPIONASE"/>
    <property type="match status" value="1"/>
</dbReference>
<dbReference type="InterPro" id="IPR036526">
    <property type="entry name" value="C-N_Hydrolase_sf"/>
</dbReference>
<keyword evidence="1 3" id="KW-0378">Hydrolase</keyword>
<dbReference type="InterPro" id="IPR003010">
    <property type="entry name" value="C-N_Hydrolase"/>
</dbReference>
<dbReference type="CDD" id="cd07197">
    <property type="entry name" value="nitrilase"/>
    <property type="match status" value="1"/>
</dbReference>
<protein>
    <submittedName>
        <fullName evidence="3">Carbon-nitrogen hydrolase</fullName>
    </submittedName>
</protein>
<sequence length="580" mass="62256">MNPTLNTQQNNMIKVAAVDFIPAWGDLEGNINRLANAVEEVAKQDIQYAVFPETAVSGYMFSDSTELAPYLDTIPGKTTEAILPILARTGLYISVGIAEKDGLTGLAYNSAVLLGPEGIIGKYRKIGLNSQDQKVFASGNSGVNTFETPVGRIALLICYDDTYWQYARLAALQGAQIIGWHSVSDRMMPNATAAEMLGDHSTVAHVQHMSAFNGLWVICATRSGIETNPITKGQLYYNGGSSIWSPTGHKIAQSPVVSPLELSPGLNGIYCAQISLVEADKQRAYCLAKRRPALYSPTLALHRSPTDINATATQSSVNLVAAQWPVNQTLLASLSVNENELVVLPELSAIPYTTDATVILASAEPQGGSFEQTLISAAQQGKGYIVGSYPEIDTDKIYHTVVLAGPAGEILARYRVTHLNQRDHGWATAGEQFSVTTTPIGRIALAAAHELKIPEVGGMYGALRADIIAAPAGEPSSLKVEIDQKLYSVANPPTGRADYIPYAVATLNQLWVVCGGRQLGDFTAAAIYGPEPVVLTPTIIAEANTTAAQYRTLLPSPYTWINQQRLIDGQAAIWFTPLVQ</sequence>